<proteinExistence type="predicted"/>
<dbReference type="AlphaFoldDB" id="A0A9N7R3I8"/>
<dbReference type="Proteomes" id="UP001153555">
    <property type="component" value="Unassembled WGS sequence"/>
</dbReference>
<feature type="non-terminal residue" evidence="1">
    <location>
        <position position="441"/>
    </location>
</feature>
<sequence length="441" mass="50411">LQDFYVLTVYILPRFTFPLMIVLMNLCFDRTFGKLYAFSNSTILLKIKTTVFQSKSRFTVAPRISFHKVNILFINFAKKRTLISVKSQGVTIWMYYGASARLSVAMFTSAQHFDRTECQNILHRYRAVARISKVKVFELSLHQKSSFFSSKKQKEGPGGMNSGEWYEKFLSFSLIPVMRSFASSCRKFECVMENRNSSAEFVQSSSSDDCIILVVDIKNFKGLHNKLGNVFGRAKPDRQGDFADGLRDTPIKPLYLIIARSDICRIKTHFIESFQHQNTRIGPGIDHDTMDWDSTYQNGNDECVRVKVRKVICIFHVETRVLKGNQLLNIHAPKWRLTVEDLPVPSADFPTRRFFAVTLLILCILAELTDFFQLVDGGLFEPDGNEPEAAQVVENVVVVPIDFQRFLHGGPPEECALSRHAALHDLGAEAMFDYEAETWHE</sequence>
<comment type="caution">
    <text evidence="1">The sequence shown here is derived from an EMBL/GenBank/DDBJ whole genome shotgun (WGS) entry which is preliminary data.</text>
</comment>
<feature type="non-terminal residue" evidence="1">
    <location>
        <position position="1"/>
    </location>
</feature>
<gene>
    <name evidence="1" type="ORF">SHERM_12704</name>
</gene>
<protein>
    <submittedName>
        <fullName evidence="1">Uncharacterized protein</fullName>
    </submittedName>
</protein>
<name>A0A9N7R3I8_STRHE</name>
<keyword evidence="2" id="KW-1185">Reference proteome</keyword>
<evidence type="ECO:0000313" key="2">
    <source>
        <dbReference type="Proteomes" id="UP001153555"/>
    </source>
</evidence>
<dbReference type="EMBL" id="CACSLK010009714">
    <property type="protein sequence ID" value="CAA0811882.1"/>
    <property type="molecule type" value="Genomic_DNA"/>
</dbReference>
<organism evidence="1 2">
    <name type="scientific">Striga hermonthica</name>
    <name type="common">Purple witchweed</name>
    <name type="synonym">Buchnera hermonthica</name>
    <dbReference type="NCBI Taxonomy" id="68872"/>
    <lineage>
        <taxon>Eukaryota</taxon>
        <taxon>Viridiplantae</taxon>
        <taxon>Streptophyta</taxon>
        <taxon>Embryophyta</taxon>
        <taxon>Tracheophyta</taxon>
        <taxon>Spermatophyta</taxon>
        <taxon>Magnoliopsida</taxon>
        <taxon>eudicotyledons</taxon>
        <taxon>Gunneridae</taxon>
        <taxon>Pentapetalae</taxon>
        <taxon>asterids</taxon>
        <taxon>lamiids</taxon>
        <taxon>Lamiales</taxon>
        <taxon>Orobanchaceae</taxon>
        <taxon>Buchnereae</taxon>
        <taxon>Striga</taxon>
    </lineage>
</organism>
<reference evidence="1" key="1">
    <citation type="submission" date="2019-12" db="EMBL/GenBank/DDBJ databases">
        <authorList>
            <person name="Scholes J."/>
        </authorList>
    </citation>
    <scope>NUCLEOTIDE SEQUENCE</scope>
</reference>
<evidence type="ECO:0000313" key="1">
    <source>
        <dbReference type="EMBL" id="CAA0811882.1"/>
    </source>
</evidence>
<accession>A0A9N7R3I8</accession>